<dbReference type="EMBL" id="AWUE01001682">
    <property type="protein sequence ID" value="OMP14160.1"/>
    <property type="molecule type" value="Genomic_DNA"/>
</dbReference>
<proteinExistence type="predicted"/>
<reference evidence="2" key="1">
    <citation type="submission" date="2013-09" db="EMBL/GenBank/DDBJ databases">
        <title>Corchorus olitorius genome sequencing.</title>
        <authorList>
            <person name="Alam M."/>
            <person name="Haque M.S."/>
            <person name="Islam M.S."/>
            <person name="Emdad E.M."/>
            <person name="Islam M.M."/>
            <person name="Ahmed B."/>
            <person name="Halim A."/>
            <person name="Hossen Q.M.M."/>
            <person name="Hossain M.Z."/>
            <person name="Ahmed R."/>
            <person name="Khan M.M."/>
            <person name="Islam R."/>
            <person name="Rashid M.M."/>
            <person name="Khan S.A."/>
            <person name="Rahman M.S."/>
            <person name="Alam M."/>
            <person name="Yahiya A.S."/>
            <person name="Khan M.S."/>
            <person name="Azam M.S."/>
            <person name="Haque T."/>
            <person name="Lashkar M.Z.H."/>
            <person name="Akhand A.I."/>
            <person name="Morshed G."/>
            <person name="Roy S."/>
            <person name="Uddin K.S."/>
            <person name="Rabeya T."/>
            <person name="Hossain A.S."/>
            <person name="Chowdhury A."/>
            <person name="Snigdha A.R."/>
            <person name="Mortoza M.S."/>
            <person name="Matin S.A."/>
            <person name="Hoque S.M.E."/>
            <person name="Islam M.K."/>
            <person name="Roy D.K."/>
            <person name="Haider R."/>
            <person name="Moosa M.M."/>
            <person name="Elias S.M."/>
            <person name="Hasan A.M."/>
            <person name="Jahan S."/>
            <person name="Shafiuddin M."/>
            <person name="Mahmood N."/>
            <person name="Shommy N.S."/>
        </authorList>
    </citation>
    <scope>NUCLEOTIDE SEQUENCE [LARGE SCALE GENOMIC DNA]</scope>
    <source>
        <strain evidence="2">cv. O-4</strain>
    </source>
</reference>
<accession>A0A1R3L4F2</accession>
<keyword evidence="1" id="KW-0418">Kinase</keyword>
<sequence>MTISGLDLSSLSDGVAVLYYKDIVVNATLFTNGLTVQIGN</sequence>
<organism evidence="1 2">
    <name type="scientific">Corchorus olitorius</name>
    <dbReference type="NCBI Taxonomy" id="93759"/>
    <lineage>
        <taxon>Eukaryota</taxon>
        <taxon>Viridiplantae</taxon>
        <taxon>Streptophyta</taxon>
        <taxon>Embryophyta</taxon>
        <taxon>Tracheophyta</taxon>
        <taxon>Spermatophyta</taxon>
        <taxon>Magnoliopsida</taxon>
        <taxon>eudicotyledons</taxon>
        <taxon>Gunneridae</taxon>
        <taxon>Pentapetalae</taxon>
        <taxon>rosids</taxon>
        <taxon>malvids</taxon>
        <taxon>Malvales</taxon>
        <taxon>Malvaceae</taxon>
        <taxon>Grewioideae</taxon>
        <taxon>Apeibeae</taxon>
        <taxon>Corchorus</taxon>
    </lineage>
</organism>
<evidence type="ECO:0000313" key="2">
    <source>
        <dbReference type="Proteomes" id="UP000187203"/>
    </source>
</evidence>
<keyword evidence="1" id="KW-0808">Transferase</keyword>
<gene>
    <name evidence="1" type="ORF">COLO4_00238</name>
</gene>
<dbReference type="AlphaFoldDB" id="A0A1R3L4F2"/>
<evidence type="ECO:0000313" key="1">
    <source>
        <dbReference type="EMBL" id="OMP14160.1"/>
    </source>
</evidence>
<comment type="caution">
    <text evidence="1">The sequence shown here is derived from an EMBL/GenBank/DDBJ whole genome shotgun (WGS) entry which is preliminary data.</text>
</comment>
<name>A0A1R3L4F2_9ROSI</name>
<keyword evidence="2" id="KW-1185">Reference proteome</keyword>
<dbReference type="GO" id="GO:0016301">
    <property type="term" value="F:kinase activity"/>
    <property type="evidence" value="ECO:0007669"/>
    <property type="project" value="UniProtKB-KW"/>
</dbReference>
<protein>
    <submittedName>
        <fullName evidence="1">Kinase</fullName>
    </submittedName>
</protein>
<dbReference type="Proteomes" id="UP000187203">
    <property type="component" value="Unassembled WGS sequence"/>
</dbReference>